<reference evidence="2 3" key="1">
    <citation type="submission" date="2024-10" db="EMBL/GenBank/DDBJ databases">
        <authorList>
            <person name="Kim D."/>
        </authorList>
    </citation>
    <scope>NUCLEOTIDE SEQUENCE [LARGE SCALE GENOMIC DNA]</scope>
    <source>
        <strain evidence="2">BH-2024</strain>
    </source>
</reference>
<dbReference type="PANTHER" id="PTHR45774">
    <property type="entry name" value="BTB/POZ DOMAIN-CONTAINING"/>
    <property type="match status" value="1"/>
</dbReference>
<name>A0ABD2KA77_9BILA</name>
<dbReference type="Gene3D" id="3.30.710.10">
    <property type="entry name" value="Potassium Channel Kv1.1, Chain A"/>
    <property type="match status" value="1"/>
</dbReference>
<proteinExistence type="predicted"/>
<dbReference type="SUPFAM" id="SSF54695">
    <property type="entry name" value="POZ domain"/>
    <property type="match status" value="1"/>
</dbReference>
<dbReference type="Pfam" id="PF07707">
    <property type="entry name" value="BACK"/>
    <property type="match status" value="1"/>
</dbReference>
<dbReference type="Pfam" id="PF22486">
    <property type="entry name" value="MATH_2"/>
    <property type="match status" value="1"/>
</dbReference>
<evidence type="ECO:0000313" key="2">
    <source>
        <dbReference type="EMBL" id="KAL3099771.1"/>
    </source>
</evidence>
<dbReference type="Pfam" id="PF00917">
    <property type="entry name" value="MATH"/>
    <property type="match status" value="1"/>
</dbReference>
<dbReference type="EMBL" id="JBICBT010000806">
    <property type="protein sequence ID" value="KAL3099771.1"/>
    <property type="molecule type" value="Genomic_DNA"/>
</dbReference>
<sequence length="589" mass="66837">MTSSSKKGDPIERMKHLLSSGEDADIQFLVGDGDKKELLSAHKLILKHASDVFEAMFHFDSQQEKTENASAVSPVEVPDVEPAAFKLMLSFIYSEDLSELNGDNAMAVLYAAKKYGIDRLVSPILEIPIAQLHSVFAAFVHARRFHLEDFSQQCLQYICQNASQLFNSDEFLQIDQNLLCELFDRDQLVISSEFQIWKAALRWADEKCRQNAIECSAENRRTALNPALFKIRFPLISPAAFAKQIVPSGVLSNDEFVGVYQFNAYPKFFRGVPGWLYPLKFPIQTRISDWNTAKGNNRGTLAMEIEKFSEFAREEVGNERNSEMEVSIKGLPWKISAKIRIDEESNKKWLGFCLWCTAPRIAAKGDNWSCKCSAIFRIVSQKSGMKDLIGKINDLIFSNETSAAFGFKYFVAFTELMDPCNGFYDKMEDKITLVIDVFVEEEENDEKFDSDPSKSNGQIVMEIDKLSEFARIPWKITAVKISEKDNTNKCLAVALQCFPQKDPNWSCECSATFRILSQKIGVDGFTEKFDKKHIFNGEECRGFLTWITFEELMDPSKGLYDKDGDKVTLAIDFVVDGKKGTKKRKLTDG</sequence>
<dbReference type="Gene3D" id="1.25.40.420">
    <property type="match status" value="1"/>
</dbReference>
<dbReference type="SUPFAM" id="SSF49599">
    <property type="entry name" value="TRAF domain-like"/>
    <property type="match status" value="2"/>
</dbReference>
<dbReference type="SMART" id="SM00875">
    <property type="entry name" value="BACK"/>
    <property type="match status" value="1"/>
</dbReference>
<dbReference type="Pfam" id="PF00651">
    <property type="entry name" value="BTB"/>
    <property type="match status" value="1"/>
</dbReference>
<evidence type="ECO:0000313" key="3">
    <source>
        <dbReference type="Proteomes" id="UP001620626"/>
    </source>
</evidence>
<dbReference type="AlphaFoldDB" id="A0ABD2KA77"/>
<dbReference type="PANTHER" id="PTHR45774:SF3">
    <property type="entry name" value="BTB (POZ) DOMAIN-CONTAINING 2B-RELATED"/>
    <property type="match status" value="1"/>
</dbReference>
<organism evidence="2 3">
    <name type="scientific">Heterodera trifolii</name>
    <dbReference type="NCBI Taxonomy" id="157864"/>
    <lineage>
        <taxon>Eukaryota</taxon>
        <taxon>Metazoa</taxon>
        <taxon>Ecdysozoa</taxon>
        <taxon>Nematoda</taxon>
        <taxon>Chromadorea</taxon>
        <taxon>Rhabditida</taxon>
        <taxon>Tylenchina</taxon>
        <taxon>Tylenchomorpha</taxon>
        <taxon>Tylenchoidea</taxon>
        <taxon>Heteroderidae</taxon>
        <taxon>Heteroderinae</taxon>
        <taxon>Heterodera</taxon>
    </lineage>
</organism>
<dbReference type="CDD" id="cd18493">
    <property type="entry name" value="BACK_BTBD17"/>
    <property type="match status" value="1"/>
</dbReference>
<dbReference type="PROSITE" id="PS50097">
    <property type="entry name" value="BTB"/>
    <property type="match status" value="1"/>
</dbReference>
<dbReference type="InterPro" id="IPR011333">
    <property type="entry name" value="SKP1/BTB/POZ_sf"/>
</dbReference>
<keyword evidence="3" id="KW-1185">Reference proteome</keyword>
<evidence type="ECO:0000259" key="1">
    <source>
        <dbReference type="PROSITE" id="PS50097"/>
    </source>
</evidence>
<gene>
    <name evidence="2" type="ORF">niasHT_025293</name>
</gene>
<feature type="domain" description="BTB" evidence="1">
    <location>
        <begin position="24"/>
        <end position="101"/>
    </location>
</feature>
<dbReference type="Proteomes" id="UP001620626">
    <property type="component" value="Unassembled WGS sequence"/>
</dbReference>
<dbReference type="InterPro" id="IPR008974">
    <property type="entry name" value="TRAF-like"/>
</dbReference>
<dbReference type="SMART" id="SM00225">
    <property type="entry name" value="BTB"/>
    <property type="match status" value="1"/>
</dbReference>
<dbReference type="InterPro" id="IPR000210">
    <property type="entry name" value="BTB/POZ_dom"/>
</dbReference>
<dbReference type="InterPro" id="IPR002083">
    <property type="entry name" value="MATH/TRAF_dom"/>
</dbReference>
<dbReference type="Gene3D" id="2.60.210.10">
    <property type="entry name" value="Apoptosis, Tumor Necrosis Factor Receptor Associated Protein 2, Chain A"/>
    <property type="match status" value="2"/>
</dbReference>
<protein>
    <recommendedName>
        <fullName evidence="1">BTB domain-containing protein</fullName>
    </recommendedName>
</protein>
<accession>A0ABD2KA77</accession>
<dbReference type="InterPro" id="IPR011705">
    <property type="entry name" value="BACK"/>
</dbReference>
<comment type="caution">
    <text evidence="2">The sequence shown here is derived from an EMBL/GenBank/DDBJ whole genome shotgun (WGS) entry which is preliminary data.</text>
</comment>